<organism evidence="1">
    <name type="scientific">marine metagenome</name>
    <dbReference type="NCBI Taxonomy" id="408172"/>
    <lineage>
        <taxon>unclassified sequences</taxon>
        <taxon>metagenomes</taxon>
        <taxon>ecological metagenomes</taxon>
    </lineage>
</organism>
<dbReference type="EMBL" id="UINC01126037">
    <property type="protein sequence ID" value="SVD04270.1"/>
    <property type="molecule type" value="Genomic_DNA"/>
</dbReference>
<sequence>MKTSTIEILEEGEHVLGSRTAGQYMVRFYEDGEEQAGTFCQTKEDAEVKARNWENNNRE</sequence>
<evidence type="ECO:0000313" key="1">
    <source>
        <dbReference type="EMBL" id="SVD04270.1"/>
    </source>
</evidence>
<name>A0A382S363_9ZZZZ</name>
<reference evidence="1" key="1">
    <citation type="submission" date="2018-05" db="EMBL/GenBank/DDBJ databases">
        <authorList>
            <person name="Lanie J.A."/>
            <person name="Ng W.-L."/>
            <person name="Kazmierczak K.M."/>
            <person name="Andrzejewski T.M."/>
            <person name="Davidsen T.M."/>
            <person name="Wayne K.J."/>
            <person name="Tettelin H."/>
            <person name="Glass J.I."/>
            <person name="Rusch D."/>
            <person name="Podicherti R."/>
            <person name="Tsui H.-C.T."/>
            <person name="Winkler M.E."/>
        </authorList>
    </citation>
    <scope>NUCLEOTIDE SEQUENCE</scope>
</reference>
<accession>A0A382S363</accession>
<protein>
    <submittedName>
        <fullName evidence="1">Uncharacterized protein</fullName>
    </submittedName>
</protein>
<dbReference type="AlphaFoldDB" id="A0A382S363"/>
<proteinExistence type="predicted"/>
<gene>
    <name evidence="1" type="ORF">METZ01_LOCUS357124</name>
</gene>